<gene>
    <name evidence="2" type="ORF">J6I44_10535</name>
</gene>
<dbReference type="Proteomes" id="UP001207918">
    <property type="component" value="Unassembled WGS sequence"/>
</dbReference>
<dbReference type="SUPFAM" id="SSF101874">
    <property type="entry name" value="YceI-like"/>
    <property type="match status" value="1"/>
</dbReference>
<protein>
    <submittedName>
        <fullName evidence="2">YceI family protein</fullName>
    </submittedName>
</protein>
<name>A0ABT3PMY2_9BACT</name>
<dbReference type="Gene3D" id="2.40.128.110">
    <property type="entry name" value="Lipid/polyisoprenoid-binding, YceI-like"/>
    <property type="match status" value="1"/>
</dbReference>
<organism evidence="2 3">
    <name type="scientific">Fodinibius salsisoli</name>
    <dbReference type="NCBI Taxonomy" id="2820877"/>
    <lineage>
        <taxon>Bacteria</taxon>
        <taxon>Pseudomonadati</taxon>
        <taxon>Balneolota</taxon>
        <taxon>Balneolia</taxon>
        <taxon>Balneolales</taxon>
        <taxon>Balneolaceae</taxon>
        <taxon>Fodinibius</taxon>
    </lineage>
</organism>
<feature type="domain" description="Lipid/polyisoprenoid-binding YceI-like" evidence="1">
    <location>
        <begin position="27"/>
        <end position="199"/>
    </location>
</feature>
<dbReference type="Pfam" id="PF04264">
    <property type="entry name" value="YceI"/>
    <property type="match status" value="1"/>
</dbReference>
<keyword evidence="3" id="KW-1185">Reference proteome</keyword>
<accession>A0ABT3PMY2</accession>
<dbReference type="InterPro" id="IPR036761">
    <property type="entry name" value="TTHA0802/YceI-like_sf"/>
</dbReference>
<evidence type="ECO:0000313" key="3">
    <source>
        <dbReference type="Proteomes" id="UP001207918"/>
    </source>
</evidence>
<dbReference type="InterPro" id="IPR007372">
    <property type="entry name" value="Lipid/polyisoprenoid-bd_YceI"/>
</dbReference>
<reference evidence="2 3" key="1">
    <citation type="submission" date="2021-03" db="EMBL/GenBank/DDBJ databases">
        <title>Aliifodinibius sp. nov., a new bacterium isolated from saline soil.</title>
        <authorList>
            <person name="Galisteo C."/>
            <person name="De La Haba R."/>
            <person name="Sanchez-Porro C."/>
            <person name="Ventosa A."/>
        </authorList>
    </citation>
    <scope>NUCLEOTIDE SEQUENCE [LARGE SCALE GENOMIC DNA]</scope>
    <source>
        <strain evidence="2 3">1BSP15-2V2</strain>
    </source>
</reference>
<evidence type="ECO:0000313" key="2">
    <source>
        <dbReference type="EMBL" id="MCW9707296.1"/>
    </source>
</evidence>
<dbReference type="SMART" id="SM00867">
    <property type="entry name" value="YceI"/>
    <property type="match status" value="1"/>
</dbReference>
<evidence type="ECO:0000259" key="1">
    <source>
        <dbReference type="SMART" id="SM00867"/>
    </source>
</evidence>
<sequence length="200" mass="22146">MKTLINYILAALLIIFLPIIGWAQSVNYNVNETSTLVIKGTSTIHDWEADVEKMDINIALEPATLQQDPITNPVANFSILVPVESIESGKGRMNRKIYGALEKDDYPQIKFELTKAELVESNASSESFELNSSGTLTIKGNSRDITFPVKATQVDGNNFRFEGSYSINMKDYDVDPPSAMFGTIKSGEEVEVVFNILVSK</sequence>
<comment type="caution">
    <text evidence="2">The sequence shown here is derived from an EMBL/GenBank/DDBJ whole genome shotgun (WGS) entry which is preliminary data.</text>
</comment>
<dbReference type="PANTHER" id="PTHR34406:SF1">
    <property type="entry name" value="PROTEIN YCEI"/>
    <property type="match status" value="1"/>
</dbReference>
<dbReference type="PANTHER" id="PTHR34406">
    <property type="entry name" value="PROTEIN YCEI"/>
    <property type="match status" value="1"/>
</dbReference>
<dbReference type="EMBL" id="JAGGJA010000006">
    <property type="protein sequence ID" value="MCW9707296.1"/>
    <property type="molecule type" value="Genomic_DNA"/>
</dbReference>
<proteinExistence type="predicted"/>
<dbReference type="RefSeq" id="WP_265766058.1">
    <property type="nucleotide sequence ID" value="NZ_JAGGJA010000006.1"/>
</dbReference>